<evidence type="ECO:0000256" key="1">
    <source>
        <dbReference type="ARBA" id="ARBA00022741"/>
    </source>
</evidence>
<dbReference type="InterPro" id="IPR000719">
    <property type="entry name" value="Prot_kinase_dom"/>
</dbReference>
<dbReference type="GO" id="GO:0004672">
    <property type="term" value="F:protein kinase activity"/>
    <property type="evidence" value="ECO:0007669"/>
    <property type="project" value="InterPro"/>
</dbReference>
<dbReference type="Gene3D" id="1.10.510.10">
    <property type="entry name" value="Transferase(Phosphotransferase) domain 1"/>
    <property type="match status" value="1"/>
</dbReference>
<dbReference type="InterPro" id="IPR001245">
    <property type="entry name" value="Ser-Thr/Tyr_kinase_cat_dom"/>
</dbReference>
<evidence type="ECO:0000313" key="4">
    <source>
        <dbReference type="EnsemblMetazoa" id="CJA34374.1"/>
    </source>
</evidence>
<dbReference type="EnsemblMetazoa" id="CJA34374.1">
    <property type="protein sequence ID" value="CJA34374.1"/>
    <property type="gene ID" value="WBGene00210221"/>
</dbReference>
<dbReference type="AlphaFoldDB" id="A0A8R1IM83"/>
<protein>
    <submittedName>
        <fullName evidence="4">Protein kinase domain-containing protein</fullName>
    </submittedName>
</protein>
<accession>A0A8R1IM83</accession>
<reference evidence="5" key="1">
    <citation type="submission" date="2010-08" db="EMBL/GenBank/DDBJ databases">
        <authorList>
            <consortium name="Caenorhabditis japonica Sequencing Consortium"/>
            <person name="Wilson R.K."/>
        </authorList>
    </citation>
    <scope>NUCLEOTIDE SEQUENCE [LARGE SCALE GENOMIC DNA]</scope>
    <source>
        <strain evidence="5">DF5081</strain>
    </source>
</reference>
<dbReference type="SUPFAM" id="SSF56112">
    <property type="entry name" value="Protein kinase-like (PK-like)"/>
    <property type="match status" value="1"/>
</dbReference>
<evidence type="ECO:0000259" key="3">
    <source>
        <dbReference type="PROSITE" id="PS50011"/>
    </source>
</evidence>
<proteinExistence type="predicted"/>
<dbReference type="InterPro" id="IPR011009">
    <property type="entry name" value="Kinase-like_dom_sf"/>
</dbReference>
<organism evidence="4 5">
    <name type="scientific">Caenorhabditis japonica</name>
    <dbReference type="NCBI Taxonomy" id="281687"/>
    <lineage>
        <taxon>Eukaryota</taxon>
        <taxon>Metazoa</taxon>
        <taxon>Ecdysozoa</taxon>
        <taxon>Nematoda</taxon>
        <taxon>Chromadorea</taxon>
        <taxon>Rhabditida</taxon>
        <taxon>Rhabditina</taxon>
        <taxon>Rhabditomorpha</taxon>
        <taxon>Rhabditoidea</taxon>
        <taxon>Rhabditidae</taxon>
        <taxon>Peloderinae</taxon>
        <taxon>Caenorhabditis</taxon>
    </lineage>
</organism>
<dbReference type="Proteomes" id="UP000005237">
    <property type="component" value="Unassembled WGS sequence"/>
</dbReference>
<name>A0A8R1IM83_CAEJA</name>
<evidence type="ECO:0000256" key="2">
    <source>
        <dbReference type="ARBA" id="ARBA00022840"/>
    </source>
</evidence>
<dbReference type="PROSITE" id="PS50011">
    <property type="entry name" value="PROTEIN_KINASE_DOM"/>
    <property type="match status" value="1"/>
</dbReference>
<keyword evidence="5" id="KW-1185">Reference proteome</keyword>
<sequence length="107" mass="12382">MLKLNHKYVVRLYGVATQQEPIMIAMELCPGGSLRERIDKKDSPLSGPNMRKYCKQIAKGMRYLERKQVRVAFLEIGEQATPLFASQFWDGTNVLHRWQKPIKTGVF</sequence>
<evidence type="ECO:0000313" key="5">
    <source>
        <dbReference type="Proteomes" id="UP000005237"/>
    </source>
</evidence>
<reference evidence="4" key="2">
    <citation type="submission" date="2022-06" db="UniProtKB">
        <authorList>
            <consortium name="EnsemblMetazoa"/>
        </authorList>
    </citation>
    <scope>IDENTIFICATION</scope>
    <source>
        <strain evidence="4">DF5081</strain>
    </source>
</reference>
<feature type="domain" description="Protein kinase" evidence="3">
    <location>
        <begin position="1"/>
        <end position="107"/>
    </location>
</feature>
<dbReference type="Pfam" id="PF07714">
    <property type="entry name" value="PK_Tyr_Ser-Thr"/>
    <property type="match status" value="1"/>
</dbReference>
<dbReference type="PANTHER" id="PTHR24418">
    <property type="entry name" value="TYROSINE-PROTEIN KINASE"/>
    <property type="match status" value="1"/>
</dbReference>
<dbReference type="GO" id="GO:0005524">
    <property type="term" value="F:ATP binding"/>
    <property type="evidence" value="ECO:0007669"/>
    <property type="project" value="UniProtKB-KW"/>
</dbReference>
<keyword evidence="2" id="KW-0067">ATP-binding</keyword>
<keyword evidence="1" id="KW-0547">Nucleotide-binding</keyword>
<dbReference type="InterPro" id="IPR050198">
    <property type="entry name" value="Non-receptor_tyrosine_kinases"/>
</dbReference>